<proteinExistence type="predicted"/>
<dbReference type="Proteomes" id="UP000190065">
    <property type="component" value="Unassembled WGS sequence"/>
</dbReference>
<dbReference type="STRING" id="28136.SAMN02745202_01325"/>
<organism evidence="2 3">
    <name type="scientific">Segatella oulorum</name>
    <dbReference type="NCBI Taxonomy" id="28136"/>
    <lineage>
        <taxon>Bacteria</taxon>
        <taxon>Pseudomonadati</taxon>
        <taxon>Bacteroidota</taxon>
        <taxon>Bacteroidia</taxon>
        <taxon>Bacteroidales</taxon>
        <taxon>Prevotellaceae</taxon>
        <taxon>Segatella</taxon>
    </lineage>
</organism>
<dbReference type="EMBL" id="FUXK01000013">
    <property type="protein sequence ID" value="SJZ87417.1"/>
    <property type="molecule type" value="Genomic_DNA"/>
</dbReference>
<evidence type="ECO:0000313" key="3">
    <source>
        <dbReference type="Proteomes" id="UP000190065"/>
    </source>
</evidence>
<name>A0A1T4P7X0_9BACT</name>
<dbReference type="GO" id="GO:0016740">
    <property type="term" value="F:transferase activity"/>
    <property type="evidence" value="ECO:0007669"/>
    <property type="project" value="UniProtKB-KW"/>
</dbReference>
<evidence type="ECO:0000313" key="2">
    <source>
        <dbReference type="EMBL" id="SJZ87417.1"/>
    </source>
</evidence>
<dbReference type="AlphaFoldDB" id="A0A1T4P7X0"/>
<dbReference type="eggNOG" id="ENOG5033UH4">
    <property type="taxonomic scope" value="Bacteria"/>
</dbReference>
<dbReference type="Pfam" id="PF13524">
    <property type="entry name" value="Glyco_trans_1_2"/>
    <property type="match status" value="1"/>
</dbReference>
<keyword evidence="2" id="KW-0808">Transferase</keyword>
<evidence type="ECO:0000259" key="1">
    <source>
        <dbReference type="Pfam" id="PF13524"/>
    </source>
</evidence>
<dbReference type="Gene3D" id="3.40.50.2000">
    <property type="entry name" value="Glycogen Phosphorylase B"/>
    <property type="match status" value="1"/>
</dbReference>
<feature type="domain" description="Spore protein YkvP/CgeB glycosyl transferase-like" evidence="1">
    <location>
        <begin position="267"/>
        <end position="399"/>
    </location>
</feature>
<protein>
    <submittedName>
        <fullName evidence="2">Glycosyl transferases group 1</fullName>
    </submittedName>
</protein>
<dbReference type="InterPro" id="IPR055259">
    <property type="entry name" value="YkvP/CgeB_Glyco_trans-like"/>
</dbReference>
<accession>A0A1T4P7X0</accession>
<reference evidence="2 3" key="1">
    <citation type="submission" date="2017-02" db="EMBL/GenBank/DDBJ databases">
        <authorList>
            <person name="Peterson S.W."/>
        </authorList>
    </citation>
    <scope>NUCLEOTIDE SEQUENCE [LARGE SCALE GENOMIC DNA]</scope>
    <source>
        <strain evidence="2 3">ATCC 43324</strain>
    </source>
</reference>
<gene>
    <name evidence="2" type="ORF">SAMN02745202_01325</name>
</gene>
<dbReference type="SUPFAM" id="SSF53756">
    <property type="entry name" value="UDP-Glycosyltransferase/glycogen phosphorylase"/>
    <property type="match status" value="1"/>
</dbReference>
<sequence length="409" mass="46377">MDSLQKIVLISLSTPTYNNVRAASALPYHLIRAQRGEGTAFVVYSFNINEIAPDEIKQIETTLGITIKLLPRPRWMLLMIRLRLLLLRVFLRYPLGSYYRLPSATIQAVKAEKPDVVWIYGEEIAGLARWLSGMRCVVTMPDCESLFYYRLLGKTFATRNLFQILKSSFAYHQYLSLERRICLPHVRYHFVGQADASFFQSHAEQGETLFLRHPLYDYKVKPVAFHQPRIKLLIAGRNDFYMADEVQKVIALLTARDVEAEVDTIKTHYDIAFLGKGWEPCVEALQHAGFAVSHQRFAEDYIEALQANDIQLTPIAVGTGTKGKVLDAIANGLLVVGTPGALENIAVEHGKSCLLYHSPHELVTMLATIPQHVSDYERMAEAGREQVLARHQCLAIVHKLFHWDISSVE</sequence>